<keyword evidence="3" id="KW-1185">Reference proteome</keyword>
<comment type="caution">
    <text evidence="2">The sequence shown here is derived from an EMBL/GenBank/DDBJ whole genome shotgun (WGS) entry which is preliminary data.</text>
</comment>
<proteinExistence type="predicted"/>
<evidence type="ECO:0000256" key="1">
    <source>
        <dbReference type="SAM" id="MobiDB-lite"/>
    </source>
</evidence>
<evidence type="ECO:0000313" key="2">
    <source>
        <dbReference type="EMBL" id="KAH7973240.1"/>
    </source>
</evidence>
<organism evidence="2 3">
    <name type="scientific">Rhipicephalus sanguineus</name>
    <name type="common">Brown dog tick</name>
    <name type="synonym">Ixodes sanguineus</name>
    <dbReference type="NCBI Taxonomy" id="34632"/>
    <lineage>
        <taxon>Eukaryota</taxon>
        <taxon>Metazoa</taxon>
        <taxon>Ecdysozoa</taxon>
        <taxon>Arthropoda</taxon>
        <taxon>Chelicerata</taxon>
        <taxon>Arachnida</taxon>
        <taxon>Acari</taxon>
        <taxon>Parasitiformes</taxon>
        <taxon>Ixodida</taxon>
        <taxon>Ixodoidea</taxon>
        <taxon>Ixodidae</taxon>
        <taxon>Rhipicephalinae</taxon>
        <taxon>Rhipicephalus</taxon>
        <taxon>Rhipicephalus</taxon>
    </lineage>
</organism>
<dbReference type="Proteomes" id="UP000821837">
    <property type="component" value="Chromosome 11"/>
</dbReference>
<gene>
    <name evidence="2" type="ORF">HPB52_023198</name>
</gene>
<dbReference type="InterPro" id="IPR036691">
    <property type="entry name" value="Endo/exonu/phosph_ase_sf"/>
</dbReference>
<feature type="region of interest" description="Disordered" evidence="1">
    <location>
        <begin position="1"/>
        <end position="85"/>
    </location>
</feature>
<protein>
    <recommendedName>
        <fullName evidence="4">Endonuclease/exonuclease/phosphatase domain-containing protein</fullName>
    </recommendedName>
</protein>
<feature type="compositionally biased region" description="Acidic residues" evidence="1">
    <location>
        <begin position="73"/>
        <end position="85"/>
    </location>
</feature>
<reference evidence="2" key="1">
    <citation type="journal article" date="2020" name="Cell">
        <title>Large-Scale Comparative Analyses of Tick Genomes Elucidate Their Genetic Diversity and Vector Capacities.</title>
        <authorList>
            <consortium name="Tick Genome and Microbiome Consortium (TIGMIC)"/>
            <person name="Jia N."/>
            <person name="Wang J."/>
            <person name="Shi W."/>
            <person name="Du L."/>
            <person name="Sun Y."/>
            <person name="Zhan W."/>
            <person name="Jiang J.F."/>
            <person name="Wang Q."/>
            <person name="Zhang B."/>
            <person name="Ji P."/>
            <person name="Bell-Sakyi L."/>
            <person name="Cui X.M."/>
            <person name="Yuan T.T."/>
            <person name="Jiang B.G."/>
            <person name="Yang W.F."/>
            <person name="Lam T.T."/>
            <person name="Chang Q.C."/>
            <person name="Ding S.J."/>
            <person name="Wang X.J."/>
            <person name="Zhu J.G."/>
            <person name="Ruan X.D."/>
            <person name="Zhao L."/>
            <person name="Wei J.T."/>
            <person name="Ye R.Z."/>
            <person name="Que T.C."/>
            <person name="Du C.H."/>
            <person name="Zhou Y.H."/>
            <person name="Cheng J.X."/>
            <person name="Dai P.F."/>
            <person name="Guo W.B."/>
            <person name="Han X.H."/>
            <person name="Huang E.J."/>
            <person name="Li L.F."/>
            <person name="Wei W."/>
            <person name="Gao Y.C."/>
            <person name="Liu J.Z."/>
            <person name="Shao H.Z."/>
            <person name="Wang X."/>
            <person name="Wang C.C."/>
            <person name="Yang T.C."/>
            <person name="Huo Q.B."/>
            <person name="Li W."/>
            <person name="Chen H.Y."/>
            <person name="Chen S.E."/>
            <person name="Zhou L.G."/>
            <person name="Ni X.B."/>
            <person name="Tian J.H."/>
            <person name="Sheng Y."/>
            <person name="Liu T."/>
            <person name="Pan Y.S."/>
            <person name="Xia L.Y."/>
            <person name="Li J."/>
            <person name="Zhao F."/>
            <person name="Cao W.C."/>
        </authorList>
    </citation>
    <scope>NUCLEOTIDE SEQUENCE</scope>
    <source>
        <strain evidence="2">Rsan-2018</strain>
    </source>
</reference>
<dbReference type="EMBL" id="JABSTV010001247">
    <property type="protein sequence ID" value="KAH7973240.1"/>
    <property type="molecule type" value="Genomic_DNA"/>
</dbReference>
<evidence type="ECO:0008006" key="4">
    <source>
        <dbReference type="Google" id="ProtNLM"/>
    </source>
</evidence>
<dbReference type="Gene3D" id="3.60.10.10">
    <property type="entry name" value="Endonuclease/exonuclease/phosphatase"/>
    <property type="match status" value="1"/>
</dbReference>
<sequence length="381" mass="41733">MPSLPSLPRPPSPPLPSAVPRPVRGPPSLPPSTPREISRSPASSPPASRAPSARAASTASRSSTTSPAPSEPEAPDDPGPDVLEADVADAPVDEPAMNLPPDHTRLLADQVRVLRSTLREAPSAQSWEACEEAWTQAVALAAAAVRLPTTSSANSQRDVRGPGRGGSVYHARELVKTLRHLLLSDAWVYLHDDLFKPTRISRTTASRIDRIYLPDFLLTSLEECDVLDLPDGLKSKTDHSPVVATIRGTPARFGDSNGWRIDASLLGDEVSTGRITERLQASLERIGTINPERWDRLKDEWKTILQEEGKARQRRLTCQRNELLRRMRIIKAADSLTSCMSDYLESLETLHNRLLHDKSRRGTKISRLLVSAAIPRASQAT</sequence>
<evidence type="ECO:0000313" key="3">
    <source>
        <dbReference type="Proteomes" id="UP000821837"/>
    </source>
</evidence>
<reference evidence="2" key="2">
    <citation type="submission" date="2021-09" db="EMBL/GenBank/DDBJ databases">
        <authorList>
            <person name="Jia N."/>
            <person name="Wang J."/>
            <person name="Shi W."/>
            <person name="Du L."/>
            <person name="Sun Y."/>
            <person name="Zhan W."/>
            <person name="Jiang J."/>
            <person name="Wang Q."/>
            <person name="Zhang B."/>
            <person name="Ji P."/>
            <person name="Sakyi L.B."/>
            <person name="Cui X."/>
            <person name="Yuan T."/>
            <person name="Jiang B."/>
            <person name="Yang W."/>
            <person name="Lam T.T.-Y."/>
            <person name="Chang Q."/>
            <person name="Ding S."/>
            <person name="Wang X."/>
            <person name="Zhu J."/>
            <person name="Ruan X."/>
            <person name="Zhao L."/>
            <person name="Wei J."/>
            <person name="Que T."/>
            <person name="Du C."/>
            <person name="Cheng J."/>
            <person name="Dai P."/>
            <person name="Han X."/>
            <person name="Huang E."/>
            <person name="Gao Y."/>
            <person name="Liu J."/>
            <person name="Shao H."/>
            <person name="Ye R."/>
            <person name="Li L."/>
            <person name="Wei W."/>
            <person name="Wang X."/>
            <person name="Wang C."/>
            <person name="Huo Q."/>
            <person name="Li W."/>
            <person name="Guo W."/>
            <person name="Chen H."/>
            <person name="Chen S."/>
            <person name="Zhou L."/>
            <person name="Zhou L."/>
            <person name="Ni X."/>
            <person name="Tian J."/>
            <person name="Zhou Y."/>
            <person name="Sheng Y."/>
            <person name="Liu T."/>
            <person name="Pan Y."/>
            <person name="Xia L."/>
            <person name="Li J."/>
            <person name="Zhao F."/>
            <person name="Cao W."/>
        </authorList>
    </citation>
    <scope>NUCLEOTIDE SEQUENCE</scope>
    <source>
        <strain evidence="2">Rsan-2018</strain>
        <tissue evidence="2">Larvae</tissue>
    </source>
</reference>
<dbReference type="SUPFAM" id="SSF56219">
    <property type="entry name" value="DNase I-like"/>
    <property type="match status" value="1"/>
</dbReference>
<feature type="compositionally biased region" description="Low complexity" evidence="1">
    <location>
        <begin position="39"/>
        <end position="68"/>
    </location>
</feature>
<feature type="compositionally biased region" description="Pro residues" evidence="1">
    <location>
        <begin position="1"/>
        <end position="33"/>
    </location>
</feature>
<accession>A0A9D4QB35</accession>
<dbReference type="AlphaFoldDB" id="A0A9D4QB35"/>
<name>A0A9D4QB35_RHISA</name>